<sequence>MDQDSFRRHAIFGAAVVALVGAAALTASETPSGSRFSPDIRVDVDMDEDDDNDRRRGSFVTETRDLPPFERLQVRGAIELELTMGGEQTVRVRARERDLAVIDTEVEDGTLIIGNLEEKGGNDWDVNGAEMTISVPRLTGLEILGAMDGDLRGLDVDAFELVLKGAGNVELSGSCGALEVDIRGAGNVEADDFRCKSVEVHVRGAGNADVYASESVEANLSGIGAITVHGNPRNVDKSVGGLGEITVR</sequence>
<keyword evidence="4" id="KW-1185">Reference proteome</keyword>
<reference evidence="3 4" key="1">
    <citation type="submission" date="2018-10" db="EMBL/GenBank/DDBJ databases">
        <title>Genomic Encyclopedia of Archaeal and Bacterial Type Strains, Phase II (KMG-II): from individual species to whole genera.</title>
        <authorList>
            <person name="Goeker M."/>
        </authorList>
    </citation>
    <scope>NUCLEOTIDE SEQUENCE [LARGE SCALE GENOMIC DNA]</scope>
    <source>
        <strain evidence="3 4">DSM 25217</strain>
    </source>
</reference>
<evidence type="ECO:0000259" key="2">
    <source>
        <dbReference type="Pfam" id="PF10988"/>
    </source>
</evidence>
<feature type="domain" description="Putative auto-transporter adhesin head GIN" evidence="2">
    <location>
        <begin position="68"/>
        <end position="232"/>
    </location>
</feature>
<dbReference type="Pfam" id="PF10988">
    <property type="entry name" value="DUF2807"/>
    <property type="match status" value="1"/>
</dbReference>
<dbReference type="Proteomes" id="UP000271227">
    <property type="component" value="Unassembled WGS sequence"/>
</dbReference>
<dbReference type="AlphaFoldDB" id="A0A3M0BV94"/>
<dbReference type="OrthoDB" id="8480711at2"/>
<dbReference type="InParanoid" id="A0A3M0BV94"/>
<dbReference type="RefSeq" id="WP_121940321.1">
    <property type="nucleotide sequence ID" value="NZ_REFR01000016.1"/>
</dbReference>
<proteinExistence type="predicted"/>
<organism evidence="3 4">
    <name type="scientific">Eilatimonas milleporae</name>
    <dbReference type="NCBI Taxonomy" id="911205"/>
    <lineage>
        <taxon>Bacteria</taxon>
        <taxon>Pseudomonadati</taxon>
        <taxon>Pseudomonadota</taxon>
        <taxon>Alphaproteobacteria</taxon>
        <taxon>Kordiimonadales</taxon>
        <taxon>Kordiimonadaceae</taxon>
        <taxon>Eilatimonas</taxon>
    </lineage>
</organism>
<dbReference type="InterPro" id="IPR021255">
    <property type="entry name" value="DUF2807"/>
</dbReference>
<dbReference type="EMBL" id="REFR01000016">
    <property type="protein sequence ID" value="RMB01501.1"/>
    <property type="molecule type" value="Genomic_DNA"/>
</dbReference>
<gene>
    <name evidence="3" type="ORF">BXY39_3688</name>
</gene>
<protein>
    <submittedName>
        <fullName evidence="3">Putative autotransporter adhesin-like protein</fullName>
    </submittedName>
</protein>
<feature type="region of interest" description="Disordered" evidence="1">
    <location>
        <begin position="28"/>
        <end position="58"/>
    </location>
</feature>
<evidence type="ECO:0000313" key="4">
    <source>
        <dbReference type="Proteomes" id="UP000271227"/>
    </source>
</evidence>
<evidence type="ECO:0000313" key="3">
    <source>
        <dbReference type="EMBL" id="RMB01501.1"/>
    </source>
</evidence>
<accession>A0A3M0BV94</accession>
<comment type="caution">
    <text evidence="3">The sequence shown here is derived from an EMBL/GenBank/DDBJ whole genome shotgun (WGS) entry which is preliminary data.</text>
</comment>
<name>A0A3M0BV94_9PROT</name>
<evidence type="ECO:0000256" key="1">
    <source>
        <dbReference type="SAM" id="MobiDB-lite"/>
    </source>
</evidence>
<dbReference type="Gene3D" id="2.160.20.120">
    <property type="match status" value="1"/>
</dbReference>